<evidence type="ECO:0000313" key="6">
    <source>
        <dbReference type="Proteomes" id="UP001378188"/>
    </source>
</evidence>
<dbReference type="AlphaFoldDB" id="A0AAW9RYH6"/>
<evidence type="ECO:0000256" key="2">
    <source>
        <dbReference type="ARBA" id="ARBA00010742"/>
    </source>
</evidence>
<dbReference type="PANTHER" id="PTHR30024">
    <property type="entry name" value="ALIPHATIC SULFONATES-BINDING PROTEIN-RELATED"/>
    <property type="match status" value="1"/>
</dbReference>
<proteinExistence type="inferred from homology"/>
<dbReference type="RefSeq" id="WP_340330181.1">
    <property type="nucleotide sequence ID" value="NZ_JAZHOF010000005.1"/>
</dbReference>
<sequence length="319" mass="34217">MITRRQTLKGMALGAGVLAMPNIVRAQDMPKVKIGMSGWTGFAPLTLAEKAGLFKEKGVDVETVFISQKDRLAALAAGSVDGVATTVDTQILWATTVPLTQILILDKSKGGDGIAVRKDIDSFEALKGKSIACDAAGTTPYFMLAAMLQENGMSIKDMNLSVLSPKDAANAFVAGQFDAAATYEPYLSTVRNDPDAGKILATTVDYPVVVDTLAFPTETISGNSETYQKIVDGFFAALQMIADKPEESFGIMGERVNMDAKQFEGSAQFIDWQDQAENKAYFADGLAQFMEMAVAIQFDNGVIREKPDLSTLTDASFVS</sequence>
<dbReference type="Gene3D" id="3.40.190.10">
    <property type="entry name" value="Periplasmic binding protein-like II"/>
    <property type="match status" value="2"/>
</dbReference>
<dbReference type="SUPFAM" id="SSF53850">
    <property type="entry name" value="Periplasmic binding protein-like II"/>
    <property type="match status" value="1"/>
</dbReference>
<name>A0AAW9RYH6_9HYPH</name>
<evidence type="ECO:0000313" key="5">
    <source>
        <dbReference type="EMBL" id="MEJ8572481.1"/>
    </source>
</evidence>
<dbReference type="GO" id="GO:0042918">
    <property type="term" value="P:alkanesulfonate transmembrane transport"/>
    <property type="evidence" value="ECO:0007669"/>
    <property type="project" value="TreeGrafter"/>
</dbReference>
<feature type="domain" description="Solute-binding protein family 3/N-terminal" evidence="4">
    <location>
        <begin position="31"/>
        <end position="238"/>
    </location>
</feature>
<comment type="similarity">
    <text evidence="2">Belongs to the bacterial solute-binding protein SsuA/TauA family.</text>
</comment>
<keyword evidence="3" id="KW-0732">Signal</keyword>
<keyword evidence="6" id="KW-1185">Reference proteome</keyword>
<protein>
    <submittedName>
        <fullName evidence="5">ABC transporter substrate-binding protein</fullName>
    </submittedName>
</protein>
<dbReference type="EMBL" id="JAZHOF010000005">
    <property type="protein sequence ID" value="MEJ8572481.1"/>
    <property type="molecule type" value="Genomic_DNA"/>
</dbReference>
<reference evidence="5 6" key="1">
    <citation type="submission" date="2024-02" db="EMBL/GenBank/DDBJ databases">
        <title>Genome analysis and characterization of Microbaculum marinisediminis sp. nov., isolated from marine sediment.</title>
        <authorList>
            <person name="Du Z.-J."/>
            <person name="Ye Y.-Q."/>
            <person name="Zhang Z.-R."/>
            <person name="Yuan S.-M."/>
            <person name="Zhang X.-Y."/>
        </authorList>
    </citation>
    <scope>NUCLEOTIDE SEQUENCE [LARGE SCALE GENOMIC DNA]</scope>
    <source>
        <strain evidence="5 6">SDUM1044001</strain>
    </source>
</reference>
<accession>A0AAW9RYH6</accession>
<dbReference type="InterPro" id="IPR001638">
    <property type="entry name" value="Solute-binding_3/MltF_N"/>
</dbReference>
<comment type="caution">
    <text evidence="5">The sequence shown here is derived from an EMBL/GenBank/DDBJ whole genome shotgun (WGS) entry which is preliminary data.</text>
</comment>
<dbReference type="SMART" id="SM00062">
    <property type="entry name" value="PBPb"/>
    <property type="match status" value="1"/>
</dbReference>
<comment type="subcellular location">
    <subcellularLocation>
        <location evidence="1">Periplasm</location>
    </subcellularLocation>
</comment>
<dbReference type="PROSITE" id="PS51318">
    <property type="entry name" value="TAT"/>
    <property type="match status" value="1"/>
</dbReference>
<evidence type="ECO:0000256" key="1">
    <source>
        <dbReference type="ARBA" id="ARBA00004418"/>
    </source>
</evidence>
<dbReference type="PANTHER" id="PTHR30024:SF47">
    <property type="entry name" value="TAURINE-BINDING PERIPLASMIC PROTEIN"/>
    <property type="match status" value="1"/>
</dbReference>
<dbReference type="Pfam" id="PF13379">
    <property type="entry name" value="NMT1_2"/>
    <property type="match status" value="1"/>
</dbReference>
<dbReference type="Proteomes" id="UP001378188">
    <property type="component" value="Unassembled WGS sequence"/>
</dbReference>
<organism evidence="5 6">
    <name type="scientific">Microbaculum marinum</name>
    <dbReference type="NCBI Taxonomy" id="1764581"/>
    <lineage>
        <taxon>Bacteria</taxon>
        <taxon>Pseudomonadati</taxon>
        <taxon>Pseudomonadota</taxon>
        <taxon>Alphaproteobacteria</taxon>
        <taxon>Hyphomicrobiales</taxon>
        <taxon>Tepidamorphaceae</taxon>
        <taxon>Microbaculum</taxon>
    </lineage>
</organism>
<evidence type="ECO:0000259" key="4">
    <source>
        <dbReference type="SMART" id="SM00062"/>
    </source>
</evidence>
<dbReference type="InterPro" id="IPR006311">
    <property type="entry name" value="TAT_signal"/>
</dbReference>
<dbReference type="GO" id="GO:0042597">
    <property type="term" value="C:periplasmic space"/>
    <property type="evidence" value="ECO:0007669"/>
    <property type="project" value="UniProtKB-SubCell"/>
</dbReference>
<evidence type="ECO:0000256" key="3">
    <source>
        <dbReference type="ARBA" id="ARBA00022729"/>
    </source>
</evidence>
<gene>
    <name evidence="5" type="ORF">V3328_13405</name>
</gene>